<organism evidence="4 5">
    <name type="scientific">Cucurbitaria berberidis CBS 394.84</name>
    <dbReference type="NCBI Taxonomy" id="1168544"/>
    <lineage>
        <taxon>Eukaryota</taxon>
        <taxon>Fungi</taxon>
        <taxon>Dikarya</taxon>
        <taxon>Ascomycota</taxon>
        <taxon>Pezizomycotina</taxon>
        <taxon>Dothideomycetes</taxon>
        <taxon>Pleosporomycetidae</taxon>
        <taxon>Pleosporales</taxon>
        <taxon>Pleosporineae</taxon>
        <taxon>Cucurbitariaceae</taxon>
        <taxon>Cucurbitaria</taxon>
    </lineage>
</organism>
<evidence type="ECO:0000256" key="3">
    <source>
        <dbReference type="SAM" id="Phobius"/>
    </source>
</evidence>
<feature type="region of interest" description="Disordered" evidence="2">
    <location>
        <begin position="669"/>
        <end position="744"/>
    </location>
</feature>
<dbReference type="GeneID" id="63856073"/>
<evidence type="ECO:0000256" key="2">
    <source>
        <dbReference type="SAM" id="MobiDB-lite"/>
    </source>
</evidence>
<feature type="region of interest" description="Disordered" evidence="2">
    <location>
        <begin position="374"/>
        <end position="394"/>
    </location>
</feature>
<sequence length="894" mass="99840">MPTVFDGVRDYAQHNPLSVAALLVIVVPGSYFYIIWTSPLPEVENTVLSQTFPSASDIARAFSLKHTVPIPRLSDRPSATFTHGIIENIRDNIKSTGIKIDECVGNNWTLHFSFCRSLSVAITATLPGFFTWGSRHFPDSWASRHQVAIANVLHFIALVSSANHRLGALDLLVVVLVMVAFDVFQWVLGREAADATNGSESEQQHQAPPASAGEILLVQTHSVLAESDFAHHPSNGIVESGDIPSILASPSGVSDTKPPPIDSKEGEIVRLQQNLAELETTNKAKEVQLRSAKEELRDAREALNETIAEYSSLCEELTTVKQTLGKDHQAIVYRKDIELFALRKANARKEKYIKDRDAKLDDKDAQLKILRDRLTSVGREASPQPGQDNMPEEGGDHALEVRLLRVKKGRDSAGSEQEKDVMIAKLREDLAMATKTAEAVVNQRAELLRAWDVAKKIQSALTEEKEQHIQTREQLQEAVVKLSEIEGQRKNRTNFNGRLPTIDEHQQDARDLEALFHTAQEDNLRLYAEVETLEKRLRDANARMFAAQQDAETLREQVRLEKAINEDLETARPSVIHRVHFQRMEGELKESRDAVLAKDEEVQLLRNTIVEKDHLVNGLQGEVGAAVNFHTQDQNEIERLKITVSELQATKEQLMLDHERLALHRTRQRIVSADRTSARSSDATLIQDLSPQLTRPSEEPASVEAMRPMPSSAGPKSKESIQQTPKKHLRSVSTPNRWSLVSNDVPPAELGELKASRRKSHGFKDLMKRMVRKDEKSLEDKTNQEAKVNENDRLRMRSAIASRDRNPPLRPRSAAPTFTAVNPVFGEVVHTPTSTTAGQKGRPSSSMANTSGYSTTDGSRVDKRPTTAAVDDATRPVSRRSWAATTKLKRRSLY</sequence>
<feature type="coiled-coil region" evidence="1">
    <location>
        <begin position="630"/>
        <end position="657"/>
    </location>
</feature>
<accession>A0A9P4GFM0</accession>
<protein>
    <submittedName>
        <fullName evidence="4">Uncharacterized protein</fullName>
    </submittedName>
</protein>
<name>A0A9P4GFM0_9PLEO</name>
<dbReference type="AlphaFoldDB" id="A0A9P4GFM0"/>
<evidence type="ECO:0000256" key="1">
    <source>
        <dbReference type="SAM" id="Coils"/>
    </source>
</evidence>
<feature type="compositionally biased region" description="Polar residues" evidence="2">
    <location>
        <begin position="831"/>
        <end position="858"/>
    </location>
</feature>
<keyword evidence="5" id="KW-1185">Reference proteome</keyword>
<keyword evidence="3" id="KW-0472">Membrane</keyword>
<dbReference type="RefSeq" id="XP_040787045.1">
    <property type="nucleotide sequence ID" value="XM_040938816.1"/>
</dbReference>
<dbReference type="EMBL" id="ML976616">
    <property type="protein sequence ID" value="KAF1844482.1"/>
    <property type="molecule type" value="Genomic_DNA"/>
</dbReference>
<evidence type="ECO:0000313" key="5">
    <source>
        <dbReference type="Proteomes" id="UP000800039"/>
    </source>
</evidence>
<dbReference type="OrthoDB" id="3789140at2759"/>
<feature type="transmembrane region" description="Helical" evidence="3">
    <location>
        <begin position="168"/>
        <end position="188"/>
    </location>
</feature>
<feature type="compositionally biased region" description="Basic and acidic residues" evidence="2">
    <location>
        <begin position="773"/>
        <end position="795"/>
    </location>
</feature>
<feature type="transmembrane region" description="Helical" evidence="3">
    <location>
        <begin position="17"/>
        <end position="36"/>
    </location>
</feature>
<dbReference type="Proteomes" id="UP000800039">
    <property type="component" value="Unassembled WGS sequence"/>
</dbReference>
<feature type="compositionally biased region" description="Polar residues" evidence="2">
    <location>
        <begin position="731"/>
        <end position="742"/>
    </location>
</feature>
<keyword evidence="3" id="KW-1133">Transmembrane helix</keyword>
<feature type="coiled-coil region" evidence="1">
    <location>
        <begin position="423"/>
        <end position="571"/>
    </location>
</feature>
<gene>
    <name evidence="4" type="ORF">K460DRAFT_92722</name>
</gene>
<keyword evidence="3" id="KW-0812">Transmembrane</keyword>
<comment type="caution">
    <text evidence="4">The sequence shown here is derived from an EMBL/GenBank/DDBJ whole genome shotgun (WGS) entry which is preliminary data.</text>
</comment>
<keyword evidence="1" id="KW-0175">Coiled coil</keyword>
<feature type="region of interest" description="Disordered" evidence="2">
    <location>
        <begin position="773"/>
        <end position="894"/>
    </location>
</feature>
<feature type="coiled-coil region" evidence="1">
    <location>
        <begin position="261"/>
        <end position="316"/>
    </location>
</feature>
<evidence type="ECO:0000313" key="4">
    <source>
        <dbReference type="EMBL" id="KAF1844482.1"/>
    </source>
</evidence>
<proteinExistence type="predicted"/>
<feature type="compositionally biased region" description="Low complexity" evidence="2">
    <location>
        <begin position="673"/>
        <end position="684"/>
    </location>
</feature>
<reference evidence="4" key="1">
    <citation type="submission" date="2020-01" db="EMBL/GenBank/DDBJ databases">
        <authorList>
            <consortium name="DOE Joint Genome Institute"/>
            <person name="Haridas S."/>
            <person name="Albert R."/>
            <person name="Binder M."/>
            <person name="Bloem J."/>
            <person name="Labutti K."/>
            <person name="Salamov A."/>
            <person name="Andreopoulos B."/>
            <person name="Baker S.E."/>
            <person name="Barry K."/>
            <person name="Bills G."/>
            <person name="Bluhm B.H."/>
            <person name="Cannon C."/>
            <person name="Castanera R."/>
            <person name="Culley D.E."/>
            <person name="Daum C."/>
            <person name="Ezra D."/>
            <person name="Gonzalez J.B."/>
            <person name="Henrissat B."/>
            <person name="Kuo A."/>
            <person name="Liang C."/>
            <person name="Lipzen A."/>
            <person name="Lutzoni F."/>
            <person name="Magnuson J."/>
            <person name="Mondo S."/>
            <person name="Nolan M."/>
            <person name="Ohm R."/>
            <person name="Pangilinan J."/>
            <person name="Park H.-J."/>
            <person name="Ramirez L."/>
            <person name="Alfaro M."/>
            <person name="Sun H."/>
            <person name="Tritt A."/>
            <person name="Yoshinaga Y."/>
            <person name="Zwiers L.-H."/>
            <person name="Turgeon B.G."/>
            <person name="Goodwin S.B."/>
            <person name="Spatafora J.W."/>
            <person name="Crous P.W."/>
            <person name="Grigoriev I.V."/>
        </authorList>
    </citation>
    <scope>NUCLEOTIDE SEQUENCE</scope>
    <source>
        <strain evidence="4">CBS 394.84</strain>
    </source>
</reference>